<name>A0A4V2UXS4_9HYPH</name>
<accession>A0A4V2UXS4</accession>
<dbReference type="PROSITE" id="PS51257">
    <property type="entry name" value="PROKAR_LIPOPROTEIN"/>
    <property type="match status" value="1"/>
</dbReference>
<feature type="chain" id="PRO_5020934425" evidence="1">
    <location>
        <begin position="32"/>
        <end position="235"/>
    </location>
</feature>
<gene>
    <name evidence="2" type="ORF">EDC64_10690</name>
</gene>
<reference evidence="2 3" key="1">
    <citation type="submission" date="2019-03" db="EMBL/GenBank/DDBJ databases">
        <title>Genomic Encyclopedia of Type Strains, Phase IV (KMG-IV): sequencing the most valuable type-strain genomes for metagenomic binning, comparative biology and taxonomic classification.</title>
        <authorList>
            <person name="Goeker M."/>
        </authorList>
    </citation>
    <scope>NUCLEOTIDE SEQUENCE [LARGE SCALE GENOMIC DNA]</scope>
    <source>
        <strain evidence="2 3">DSM 9035</strain>
    </source>
</reference>
<dbReference type="EMBL" id="SMAI01000006">
    <property type="protein sequence ID" value="TCT04658.1"/>
    <property type="molecule type" value="Genomic_DNA"/>
</dbReference>
<feature type="signal peptide" evidence="1">
    <location>
        <begin position="1"/>
        <end position="31"/>
    </location>
</feature>
<evidence type="ECO:0000313" key="3">
    <source>
        <dbReference type="Proteomes" id="UP000294664"/>
    </source>
</evidence>
<comment type="caution">
    <text evidence="2">The sequence shown here is derived from an EMBL/GenBank/DDBJ whole genome shotgun (WGS) entry which is preliminary data.</text>
</comment>
<keyword evidence="1" id="KW-0732">Signal</keyword>
<sequence length="235" mass="24611">MAKDQRKWPLWAAGAALAVLLVGCGTPSSNWGTGVVTEADPWGAYEAVVPIPAPDAPPRVFQCTGPWAPTTTEVNLIADFGQQAISRADVMQPDGSMAPGSVLLAGEPKLRVDIAWADALGYTIPTRVAFTDETRWGVAGITIGTSLADVEKANGGPFRLVGFGGTNGGVVADWRGGRLANMTGPCRLGVQFAISALASDSAQAKVSGPKVYNSSDPAIRAINPTVGQFWVRYKW</sequence>
<keyword evidence="3" id="KW-1185">Reference proteome</keyword>
<protein>
    <submittedName>
        <fullName evidence="2">Uncharacterized protein</fullName>
    </submittedName>
</protein>
<dbReference type="Proteomes" id="UP000294664">
    <property type="component" value="Unassembled WGS sequence"/>
</dbReference>
<evidence type="ECO:0000313" key="2">
    <source>
        <dbReference type="EMBL" id="TCT04658.1"/>
    </source>
</evidence>
<dbReference type="AlphaFoldDB" id="A0A4V2UXS4"/>
<evidence type="ECO:0000256" key="1">
    <source>
        <dbReference type="SAM" id="SignalP"/>
    </source>
</evidence>
<organism evidence="2 3">
    <name type="scientific">Aquabacter spiritensis</name>
    <dbReference type="NCBI Taxonomy" id="933073"/>
    <lineage>
        <taxon>Bacteria</taxon>
        <taxon>Pseudomonadati</taxon>
        <taxon>Pseudomonadota</taxon>
        <taxon>Alphaproteobacteria</taxon>
        <taxon>Hyphomicrobiales</taxon>
        <taxon>Xanthobacteraceae</taxon>
        <taxon>Aquabacter</taxon>
    </lineage>
</organism>
<dbReference type="RefSeq" id="WP_132031431.1">
    <property type="nucleotide sequence ID" value="NZ_SMAI01000006.1"/>
</dbReference>
<proteinExistence type="predicted"/>
<dbReference type="OrthoDB" id="1144014at2"/>